<reference evidence="3 4" key="1">
    <citation type="submission" date="2019-11" db="EMBL/GenBank/DDBJ databases">
        <title>FDA dAtabase for Regulatory Grade micrObial Sequences (FDA-ARGOS): Supporting development and validation of Infectious Disease Dx tests.</title>
        <authorList>
            <person name="Kerrigan L."/>
            <person name="Long C."/>
            <person name="Tallon L."/>
            <person name="Sadzewicz L."/>
            <person name="Vavikolanu K."/>
            <person name="Mehta A."/>
            <person name="Aluvathingal J."/>
            <person name="Nadendla S."/>
            <person name="Yan Y."/>
            <person name="Sichtig H."/>
        </authorList>
    </citation>
    <scope>NUCLEOTIDE SEQUENCE [LARGE SCALE GENOMIC DNA]</scope>
    <source>
        <strain evidence="3 4">FDAARGOS_674</strain>
    </source>
</reference>
<keyword evidence="2" id="KW-0812">Transmembrane</keyword>
<evidence type="ECO:0000313" key="4">
    <source>
        <dbReference type="Proteomes" id="UP000426857"/>
    </source>
</evidence>
<evidence type="ECO:0000256" key="2">
    <source>
        <dbReference type="SAM" id="Phobius"/>
    </source>
</evidence>
<keyword evidence="2" id="KW-0472">Membrane</keyword>
<dbReference type="AlphaFoldDB" id="A0A6B8TJP3"/>
<dbReference type="InterPro" id="IPR046096">
    <property type="entry name" value="DUF6114"/>
</dbReference>
<evidence type="ECO:0000256" key="1">
    <source>
        <dbReference type="SAM" id="MobiDB-lite"/>
    </source>
</evidence>
<feature type="region of interest" description="Disordered" evidence="1">
    <location>
        <begin position="243"/>
        <end position="285"/>
    </location>
</feature>
<feature type="transmembrane region" description="Helical" evidence="2">
    <location>
        <begin position="47"/>
        <end position="67"/>
    </location>
</feature>
<feature type="region of interest" description="Disordered" evidence="1">
    <location>
        <begin position="1"/>
        <end position="36"/>
    </location>
</feature>
<feature type="region of interest" description="Disordered" evidence="1">
    <location>
        <begin position="153"/>
        <end position="181"/>
    </location>
</feature>
<feature type="compositionally biased region" description="Low complexity" evidence="1">
    <location>
        <begin position="18"/>
        <end position="31"/>
    </location>
</feature>
<dbReference type="Pfam" id="PF19609">
    <property type="entry name" value="DUF6114"/>
    <property type="match status" value="1"/>
</dbReference>
<accession>A0A6B8TJP3</accession>
<feature type="compositionally biased region" description="Low complexity" evidence="1">
    <location>
        <begin position="253"/>
        <end position="268"/>
    </location>
</feature>
<proteinExistence type="predicted"/>
<feature type="transmembrane region" description="Helical" evidence="2">
    <location>
        <begin position="73"/>
        <end position="101"/>
    </location>
</feature>
<dbReference type="RefSeq" id="WP_155869781.1">
    <property type="nucleotide sequence ID" value="NZ_CP046322.1"/>
</dbReference>
<feature type="compositionally biased region" description="Basic and acidic residues" evidence="1">
    <location>
        <begin position="1"/>
        <end position="17"/>
    </location>
</feature>
<keyword evidence="2" id="KW-1133">Transmembrane helix</keyword>
<organism evidence="3 4">
    <name type="scientific">Corynebacterium xerosis</name>
    <dbReference type="NCBI Taxonomy" id="1725"/>
    <lineage>
        <taxon>Bacteria</taxon>
        <taxon>Bacillati</taxon>
        <taxon>Actinomycetota</taxon>
        <taxon>Actinomycetes</taxon>
        <taxon>Mycobacteriales</taxon>
        <taxon>Corynebacteriaceae</taxon>
        <taxon>Corynebacterium</taxon>
    </lineage>
</organism>
<evidence type="ECO:0000313" key="3">
    <source>
        <dbReference type="EMBL" id="QGS35079.1"/>
    </source>
</evidence>
<dbReference type="EMBL" id="CP046322">
    <property type="protein sequence ID" value="QGS35079.1"/>
    <property type="molecule type" value="Genomic_DNA"/>
</dbReference>
<dbReference type="Proteomes" id="UP000426857">
    <property type="component" value="Chromosome"/>
</dbReference>
<dbReference type="KEGG" id="cxe:FOB82_09115"/>
<protein>
    <submittedName>
        <fullName evidence="3">Uncharacterized protein</fullName>
    </submittedName>
</protein>
<sequence>MAADPKSDKAVDADKIDNANSADNSDKANSAGDRRGRSFNRWRKQRPFGAGLSMILGGAVILTPAYLTFDVQGLLISISSLSGVSTLLIGVLLIVCGLLTWRGGDTRILTGVTSLILAIVALPTSNFGGFILGTVLALVGGALALSWSPDEKPVANGPGTPGGSEVAEPGSGTGRAEGKGPSAAGSSAAALIIALAMVGAIAAPPMFAPPVASAAPAAWPIPALPVPWAPQEQAPPAIAPPAMPPLPDAGTIPSPSELLPGLPGTGTEPDGDAGGFGLGDPPESLPGELNVSDTMEIITADSVRLLGNVRLSETAVTIPSGEVVQAIRLDADRVELDNLGLQAEGVDVGLSTAPGTMSTLTGNFHIIVRSLTVTPAASAGELIPITIDARWIDDAVLESLASHSLGLPDEITDELILRDVSLESFMVRSDRLQLPTSARIG</sequence>
<gene>
    <name evidence="3" type="ORF">FOB82_09115</name>
</gene>
<name>A0A6B8TJP3_9CORY</name>